<dbReference type="InterPro" id="IPR023193">
    <property type="entry name" value="EPSP_synthase_CS"/>
</dbReference>
<feature type="binding site" evidence="8">
    <location>
        <position position="170"/>
    </location>
    <ligand>
        <name>phosphoenolpyruvate</name>
        <dbReference type="ChEBI" id="CHEBI:58702"/>
    </ligand>
</feature>
<dbReference type="EC" id="2.5.1.19" evidence="8"/>
<dbReference type="SUPFAM" id="SSF55205">
    <property type="entry name" value="EPT/RTPC-like"/>
    <property type="match status" value="1"/>
</dbReference>
<feature type="binding site" evidence="8">
    <location>
        <position position="22"/>
    </location>
    <ligand>
        <name>phosphoenolpyruvate</name>
        <dbReference type="ChEBI" id="CHEBI:58702"/>
    </ligand>
</feature>
<dbReference type="NCBIfam" id="TIGR01356">
    <property type="entry name" value="aroA"/>
    <property type="match status" value="1"/>
</dbReference>
<dbReference type="AlphaFoldDB" id="A0A6J5FWF3"/>
<protein>
    <recommendedName>
        <fullName evidence="8">3-phosphoshikimate 1-carboxyvinyltransferase</fullName>
        <ecNumber evidence="8">2.5.1.19</ecNumber>
    </recommendedName>
    <alternativeName>
        <fullName evidence="8">5-enolpyruvylshikimate-3-phosphate synthase</fullName>
        <shortName evidence="8">EPSP synthase</shortName>
        <shortName evidence="8">EPSPS</shortName>
    </alternativeName>
</protein>
<comment type="similarity">
    <text evidence="2 8">Belongs to the EPSP synthase family.</text>
</comment>
<feature type="binding site" evidence="8">
    <location>
        <position position="93"/>
    </location>
    <ligand>
        <name>phosphoenolpyruvate</name>
        <dbReference type="ChEBI" id="CHEBI:58702"/>
    </ligand>
</feature>
<dbReference type="FunFam" id="3.65.10.10:FF:000003">
    <property type="entry name" value="3-phosphoshikimate 1-carboxyvinyltransferase"/>
    <property type="match status" value="1"/>
</dbReference>
<feature type="binding site" evidence="8">
    <location>
        <position position="168"/>
    </location>
    <ligand>
        <name>3-phosphoshikimate</name>
        <dbReference type="ChEBI" id="CHEBI:145989"/>
    </ligand>
</feature>
<evidence type="ECO:0000313" key="11">
    <source>
        <dbReference type="Proteomes" id="UP000494119"/>
    </source>
</evidence>
<evidence type="ECO:0000313" key="10">
    <source>
        <dbReference type="EMBL" id="CAB3787094.1"/>
    </source>
</evidence>
<feature type="binding site" evidence="8">
    <location>
        <position position="396"/>
    </location>
    <ligand>
        <name>phosphoenolpyruvate</name>
        <dbReference type="ChEBI" id="CHEBI:58702"/>
    </ligand>
</feature>
<feature type="binding site" evidence="8">
    <location>
        <position position="170"/>
    </location>
    <ligand>
        <name>3-phosphoshikimate</name>
        <dbReference type="ChEBI" id="CHEBI:145989"/>
    </ligand>
</feature>
<dbReference type="InterPro" id="IPR013792">
    <property type="entry name" value="RNA3'P_cycl/enolpyr_Trfase_a/b"/>
</dbReference>
<evidence type="ECO:0000256" key="2">
    <source>
        <dbReference type="ARBA" id="ARBA00009948"/>
    </source>
</evidence>
<feature type="binding site" evidence="8">
    <location>
        <position position="199"/>
    </location>
    <ligand>
        <name>3-phosphoshikimate</name>
        <dbReference type="ChEBI" id="CHEBI:145989"/>
    </ligand>
</feature>
<feature type="active site" description="Proton acceptor" evidence="8">
    <location>
        <position position="322"/>
    </location>
</feature>
<dbReference type="GO" id="GO:0009073">
    <property type="term" value="P:aromatic amino acid family biosynthetic process"/>
    <property type="evidence" value="ECO:0007669"/>
    <property type="project" value="UniProtKB-KW"/>
</dbReference>
<dbReference type="GO" id="GO:0009423">
    <property type="term" value="P:chorismate biosynthetic process"/>
    <property type="evidence" value="ECO:0007669"/>
    <property type="project" value="UniProtKB-UniRule"/>
</dbReference>
<proteinExistence type="inferred from homology"/>
<dbReference type="Gene3D" id="3.65.10.10">
    <property type="entry name" value="Enolpyruvate transferase domain"/>
    <property type="match status" value="2"/>
</dbReference>
<dbReference type="HAMAP" id="MF_00210">
    <property type="entry name" value="EPSP_synth"/>
    <property type="match status" value="1"/>
</dbReference>
<comment type="pathway">
    <text evidence="1 8">Metabolic intermediate biosynthesis; chorismate biosynthesis; chorismate from D-erythrose 4-phosphate and phosphoenolpyruvate: step 6/7.</text>
</comment>
<comment type="catalytic activity">
    <reaction evidence="7">
        <text>3-phosphoshikimate + phosphoenolpyruvate = 5-O-(1-carboxyvinyl)-3-phosphoshikimate + phosphate</text>
        <dbReference type="Rhea" id="RHEA:21256"/>
        <dbReference type="ChEBI" id="CHEBI:43474"/>
        <dbReference type="ChEBI" id="CHEBI:57701"/>
        <dbReference type="ChEBI" id="CHEBI:58702"/>
        <dbReference type="ChEBI" id="CHEBI:145989"/>
        <dbReference type="EC" id="2.5.1.19"/>
    </reaction>
    <physiologicalReaction direction="left-to-right" evidence="7">
        <dbReference type="Rhea" id="RHEA:21257"/>
    </physiologicalReaction>
</comment>
<name>A0A6J5FWF3_9BURK</name>
<comment type="subunit">
    <text evidence="8">Monomer.</text>
</comment>
<dbReference type="InterPro" id="IPR001986">
    <property type="entry name" value="Enolpyruvate_Tfrase_dom"/>
</dbReference>
<gene>
    <name evidence="8 10" type="primary">aroA</name>
    <name evidence="10" type="ORF">LMG28688_02409</name>
</gene>
<dbReference type="PIRSF" id="PIRSF000505">
    <property type="entry name" value="EPSPS"/>
    <property type="match status" value="1"/>
</dbReference>
<dbReference type="InterPro" id="IPR006264">
    <property type="entry name" value="EPSP_synthase"/>
</dbReference>
<feature type="binding site" evidence="8">
    <location>
        <position position="169"/>
    </location>
    <ligand>
        <name>3-phosphoshikimate</name>
        <dbReference type="ChEBI" id="CHEBI:145989"/>
    </ligand>
</feature>
<feature type="binding site" evidence="8">
    <location>
        <position position="349"/>
    </location>
    <ligand>
        <name>3-phosphoshikimate</name>
        <dbReference type="ChEBI" id="CHEBI:145989"/>
    </ligand>
</feature>
<dbReference type="GO" id="GO:0003866">
    <property type="term" value="F:3-phosphoshikimate 1-carboxyvinyltransferase activity"/>
    <property type="evidence" value="ECO:0007669"/>
    <property type="project" value="UniProtKB-UniRule"/>
</dbReference>
<evidence type="ECO:0000256" key="4">
    <source>
        <dbReference type="ARBA" id="ARBA00022605"/>
    </source>
</evidence>
<dbReference type="PROSITE" id="PS00104">
    <property type="entry name" value="EPSP_SYNTHASE_1"/>
    <property type="match status" value="1"/>
</dbReference>
<organism evidence="10 11">
    <name type="scientific">Paraburkholderia caffeinitolerans</name>
    <dbReference type="NCBI Taxonomy" id="1723730"/>
    <lineage>
        <taxon>Bacteria</taxon>
        <taxon>Pseudomonadati</taxon>
        <taxon>Pseudomonadota</taxon>
        <taxon>Betaproteobacteria</taxon>
        <taxon>Burkholderiales</taxon>
        <taxon>Burkholderiaceae</taxon>
        <taxon>Paraburkholderia</taxon>
    </lineage>
</organism>
<reference evidence="10 11" key="1">
    <citation type="submission" date="2020-04" db="EMBL/GenBank/DDBJ databases">
        <authorList>
            <person name="De Canck E."/>
        </authorList>
    </citation>
    <scope>NUCLEOTIDE SEQUENCE [LARGE SCALE GENOMIC DNA]</scope>
    <source>
        <strain evidence="10 11">LMG 28688</strain>
    </source>
</reference>
<feature type="domain" description="Enolpyruvate transferase" evidence="9">
    <location>
        <begin position="10"/>
        <end position="429"/>
    </location>
</feature>
<comment type="subcellular location">
    <subcellularLocation>
        <location evidence="8">Cytoplasm</location>
    </subcellularLocation>
</comment>
<keyword evidence="5 8" id="KW-0808">Transferase</keyword>
<evidence type="ECO:0000256" key="8">
    <source>
        <dbReference type="HAMAP-Rule" id="MF_00210"/>
    </source>
</evidence>
<dbReference type="PANTHER" id="PTHR21090:SF5">
    <property type="entry name" value="PENTAFUNCTIONAL AROM POLYPEPTIDE"/>
    <property type="match status" value="1"/>
</dbReference>
<dbReference type="RefSeq" id="WP_175195272.1">
    <property type="nucleotide sequence ID" value="NZ_CADIKL010000009.1"/>
</dbReference>
<evidence type="ECO:0000256" key="7">
    <source>
        <dbReference type="ARBA" id="ARBA00044633"/>
    </source>
</evidence>
<comment type="function">
    <text evidence="8">Catalyzes the transfer of the enolpyruvyl moiety of phosphoenolpyruvate (PEP) to the 5-hydroxyl of shikimate-3-phosphate (S3P) to produce enolpyruvyl shikimate-3-phosphate and inorganic phosphate.</text>
</comment>
<evidence type="ECO:0000259" key="9">
    <source>
        <dbReference type="Pfam" id="PF00275"/>
    </source>
</evidence>
<feature type="binding site" evidence="8">
    <location>
        <position position="121"/>
    </location>
    <ligand>
        <name>phosphoenolpyruvate</name>
        <dbReference type="ChEBI" id="CHEBI:58702"/>
    </ligand>
</feature>
<keyword evidence="4 8" id="KW-0028">Amino-acid biosynthesis</keyword>
<dbReference type="InterPro" id="IPR036968">
    <property type="entry name" value="Enolpyruvate_Tfrase_sf"/>
</dbReference>
<feature type="binding site" evidence="8">
    <location>
        <position position="27"/>
    </location>
    <ligand>
        <name>3-phosphoshikimate</name>
        <dbReference type="ChEBI" id="CHEBI:145989"/>
    </ligand>
</feature>
<feature type="binding site" evidence="8">
    <location>
        <position position="353"/>
    </location>
    <ligand>
        <name>phosphoenolpyruvate</name>
        <dbReference type="ChEBI" id="CHEBI:58702"/>
    </ligand>
</feature>
<dbReference type="PROSITE" id="PS00885">
    <property type="entry name" value="EPSP_SYNTHASE_2"/>
    <property type="match status" value="1"/>
</dbReference>
<evidence type="ECO:0000256" key="5">
    <source>
        <dbReference type="ARBA" id="ARBA00022679"/>
    </source>
</evidence>
<feature type="binding site" evidence="8">
    <location>
        <position position="22"/>
    </location>
    <ligand>
        <name>3-phosphoshikimate</name>
        <dbReference type="ChEBI" id="CHEBI:145989"/>
    </ligand>
</feature>
<dbReference type="FunFam" id="3.65.10.10:FF:000004">
    <property type="entry name" value="3-phosphoshikimate 1-carboxyvinyltransferase"/>
    <property type="match status" value="1"/>
</dbReference>
<comment type="caution">
    <text evidence="8">Lacks conserved residue(s) required for the propagation of feature annotation.</text>
</comment>
<keyword evidence="3 8" id="KW-0963">Cytoplasm</keyword>
<feature type="binding site" evidence="8">
    <location>
        <position position="23"/>
    </location>
    <ligand>
        <name>3-phosphoshikimate</name>
        <dbReference type="ChEBI" id="CHEBI:145989"/>
    </ligand>
</feature>
<accession>A0A6J5FWF3</accession>
<sequence length="436" mass="46822">MEHLDLGPFTRASGTVRLPGSKSISNRVLLLAALAEGETTITNLLDSDDTRVMLDALAKLGVKLTREGDTCVVQGTRGAFTAKQADLFLGNAGTAVRPLTAALAVNGGDYRIHGVPRMHERPIGDLVDGLRQIGAKIDYEENDGYPPLRIRPAQISVDAPIRVRGGVSSQFLTALLMTLPLVRAEGGVTVVEVDGELISKPYIDITIKLMERFGVKVERHGWQRFEVPAGTGVRYRSPGKIMVEGDASSASYFLAAGAIGGGPLRVEGVGRASIQGDVDFAAALMRMGANVTVADDWIEVRGIGNDHGKLDPIDMDFNLIPDAAMTIAVAALFADGATTLRNIASWRVKETDRIAAMATELRKVGADVEEGPDYLIVRPPEKLTPNAAIDTYDDHRMAMCFSLVSLGGVPVRINDPKCVGKTFPDYFERFLALAQP</sequence>
<dbReference type="PANTHER" id="PTHR21090">
    <property type="entry name" value="AROM/DEHYDROQUINATE SYNTHASE"/>
    <property type="match status" value="1"/>
</dbReference>
<feature type="binding site" evidence="8">
    <location>
        <position position="421"/>
    </location>
    <ligand>
        <name>phosphoenolpyruvate</name>
        <dbReference type="ChEBI" id="CHEBI:58702"/>
    </ligand>
</feature>
<evidence type="ECO:0000256" key="3">
    <source>
        <dbReference type="ARBA" id="ARBA00022490"/>
    </source>
</evidence>
<dbReference type="EMBL" id="CADIKL010000009">
    <property type="protein sequence ID" value="CAB3787094.1"/>
    <property type="molecule type" value="Genomic_DNA"/>
</dbReference>
<dbReference type="GO" id="GO:0005737">
    <property type="term" value="C:cytoplasm"/>
    <property type="evidence" value="ECO:0007669"/>
    <property type="project" value="UniProtKB-SubCell"/>
</dbReference>
<feature type="binding site" evidence="8">
    <location>
        <position position="322"/>
    </location>
    <ligand>
        <name>3-phosphoshikimate</name>
        <dbReference type="ChEBI" id="CHEBI:145989"/>
    </ligand>
</feature>
<dbReference type="Pfam" id="PF00275">
    <property type="entry name" value="EPSP_synthase"/>
    <property type="match status" value="1"/>
</dbReference>
<dbReference type="CDD" id="cd01556">
    <property type="entry name" value="EPSP_synthase"/>
    <property type="match status" value="1"/>
</dbReference>
<evidence type="ECO:0000256" key="6">
    <source>
        <dbReference type="ARBA" id="ARBA00023141"/>
    </source>
</evidence>
<keyword evidence="11" id="KW-1185">Reference proteome</keyword>
<dbReference type="GO" id="GO:0008652">
    <property type="term" value="P:amino acid biosynthetic process"/>
    <property type="evidence" value="ECO:0007669"/>
    <property type="project" value="UniProtKB-KW"/>
</dbReference>
<keyword evidence="6 8" id="KW-0057">Aromatic amino acid biosynthesis</keyword>
<dbReference type="UniPathway" id="UPA00053">
    <property type="reaction ID" value="UER00089"/>
</dbReference>
<dbReference type="Proteomes" id="UP000494119">
    <property type="component" value="Unassembled WGS sequence"/>
</dbReference>
<evidence type="ECO:0000256" key="1">
    <source>
        <dbReference type="ARBA" id="ARBA00004811"/>
    </source>
</evidence>